<feature type="region of interest" description="Disordered" evidence="1">
    <location>
        <begin position="39"/>
        <end position="62"/>
    </location>
</feature>
<dbReference type="Proteomes" id="UP000053989">
    <property type="component" value="Unassembled WGS sequence"/>
</dbReference>
<evidence type="ECO:0000313" key="3">
    <source>
        <dbReference type="Proteomes" id="UP000053989"/>
    </source>
</evidence>
<name>A0A0C3D1I8_9AGAM</name>
<evidence type="ECO:0000313" key="2">
    <source>
        <dbReference type="EMBL" id="KIM50279.1"/>
    </source>
</evidence>
<accession>A0A0C3D1I8</accession>
<dbReference type="EMBL" id="KN822537">
    <property type="protein sequence ID" value="KIM50279.1"/>
    <property type="molecule type" value="Genomic_DNA"/>
</dbReference>
<dbReference type="HOGENOM" id="CLU_1687732_0_0_1"/>
<reference evidence="3" key="2">
    <citation type="submission" date="2015-01" db="EMBL/GenBank/DDBJ databases">
        <title>Evolutionary Origins and Diversification of the Mycorrhizal Mutualists.</title>
        <authorList>
            <consortium name="DOE Joint Genome Institute"/>
            <consortium name="Mycorrhizal Genomics Consortium"/>
            <person name="Kohler A."/>
            <person name="Kuo A."/>
            <person name="Nagy L.G."/>
            <person name="Floudas D."/>
            <person name="Copeland A."/>
            <person name="Barry K.W."/>
            <person name="Cichocki N."/>
            <person name="Veneault-Fourrey C."/>
            <person name="LaButti K."/>
            <person name="Lindquist E.A."/>
            <person name="Lipzen A."/>
            <person name="Lundell T."/>
            <person name="Morin E."/>
            <person name="Murat C."/>
            <person name="Riley R."/>
            <person name="Ohm R."/>
            <person name="Sun H."/>
            <person name="Tunlid A."/>
            <person name="Henrissat B."/>
            <person name="Grigoriev I.V."/>
            <person name="Hibbett D.S."/>
            <person name="Martin F."/>
        </authorList>
    </citation>
    <scope>NUCLEOTIDE SEQUENCE [LARGE SCALE GENOMIC DNA]</scope>
    <source>
        <strain evidence="3">Foug A</strain>
    </source>
</reference>
<protein>
    <submittedName>
        <fullName evidence="2">Uncharacterized protein</fullName>
    </submittedName>
</protein>
<evidence type="ECO:0000256" key="1">
    <source>
        <dbReference type="SAM" id="MobiDB-lite"/>
    </source>
</evidence>
<dbReference type="InParanoid" id="A0A0C3D1I8"/>
<keyword evidence="3" id="KW-1185">Reference proteome</keyword>
<dbReference type="AlphaFoldDB" id="A0A0C3D1I8"/>
<sequence>MDTTKEPEVLVTVSIELENPCSDEISHICLGGMRMRKGNMNSPGGQMDGSNSQMGKSRGQTEASNVLNSAKTVGISHGDSTGAYLDARGARHSVEVMDGIGSHADISIGHRDVTYVETNLNTATGDARQCELEAENLSNHADGSSICTDAYSVAYN</sequence>
<organism evidence="2 3">
    <name type="scientific">Scleroderma citrinum Foug A</name>
    <dbReference type="NCBI Taxonomy" id="1036808"/>
    <lineage>
        <taxon>Eukaryota</taxon>
        <taxon>Fungi</taxon>
        <taxon>Dikarya</taxon>
        <taxon>Basidiomycota</taxon>
        <taxon>Agaricomycotina</taxon>
        <taxon>Agaricomycetes</taxon>
        <taxon>Agaricomycetidae</taxon>
        <taxon>Boletales</taxon>
        <taxon>Sclerodermatineae</taxon>
        <taxon>Sclerodermataceae</taxon>
        <taxon>Scleroderma</taxon>
    </lineage>
</organism>
<reference evidence="2 3" key="1">
    <citation type="submission" date="2014-04" db="EMBL/GenBank/DDBJ databases">
        <authorList>
            <consortium name="DOE Joint Genome Institute"/>
            <person name="Kuo A."/>
            <person name="Kohler A."/>
            <person name="Nagy L.G."/>
            <person name="Floudas D."/>
            <person name="Copeland A."/>
            <person name="Barry K.W."/>
            <person name="Cichocki N."/>
            <person name="Veneault-Fourrey C."/>
            <person name="LaButti K."/>
            <person name="Lindquist E.A."/>
            <person name="Lipzen A."/>
            <person name="Lundell T."/>
            <person name="Morin E."/>
            <person name="Murat C."/>
            <person name="Sun H."/>
            <person name="Tunlid A."/>
            <person name="Henrissat B."/>
            <person name="Grigoriev I.V."/>
            <person name="Hibbett D.S."/>
            <person name="Martin F."/>
            <person name="Nordberg H.P."/>
            <person name="Cantor M.N."/>
            <person name="Hua S.X."/>
        </authorList>
    </citation>
    <scope>NUCLEOTIDE SEQUENCE [LARGE SCALE GENOMIC DNA]</scope>
    <source>
        <strain evidence="2 3">Foug A</strain>
    </source>
</reference>
<gene>
    <name evidence="2" type="ORF">SCLCIDRAFT_1225447</name>
</gene>
<proteinExistence type="predicted"/>